<dbReference type="AlphaFoldDB" id="A0A182WN08"/>
<name>A0A182WN08_9DIPT</name>
<dbReference type="VEuPathDB" id="VectorBase:AMIN014115"/>
<evidence type="ECO:0000313" key="2">
    <source>
        <dbReference type="Proteomes" id="UP000075920"/>
    </source>
</evidence>
<keyword evidence="2" id="KW-1185">Reference proteome</keyword>
<proteinExistence type="predicted"/>
<dbReference type="Proteomes" id="UP000075920">
    <property type="component" value="Unassembled WGS sequence"/>
</dbReference>
<organism evidence="1 2">
    <name type="scientific">Anopheles minimus</name>
    <dbReference type="NCBI Taxonomy" id="112268"/>
    <lineage>
        <taxon>Eukaryota</taxon>
        <taxon>Metazoa</taxon>
        <taxon>Ecdysozoa</taxon>
        <taxon>Arthropoda</taxon>
        <taxon>Hexapoda</taxon>
        <taxon>Insecta</taxon>
        <taxon>Pterygota</taxon>
        <taxon>Neoptera</taxon>
        <taxon>Endopterygota</taxon>
        <taxon>Diptera</taxon>
        <taxon>Nematocera</taxon>
        <taxon>Culicoidea</taxon>
        <taxon>Culicidae</taxon>
        <taxon>Anophelinae</taxon>
        <taxon>Anopheles</taxon>
    </lineage>
</organism>
<reference evidence="2" key="1">
    <citation type="submission" date="2013-03" db="EMBL/GenBank/DDBJ databases">
        <title>The Genome Sequence of Anopheles minimus MINIMUS1.</title>
        <authorList>
            <consortium name="The Broad Institute Genomics Platform"/>
            <person name="Neafsey D.E."/>
            <person name="Walton C."/>
            <person name="Walker B."/>
            <person name="Young S.K."/>
            <person name="Zeng Q."/>
            <person name="Gargeya S."/>
            <person name="Fitzgerald M."/>
            <person name="Haas B."/>
            <person name="Abouelleil A."/>
            <person name="Allen A.W."/>
            <person name="Alvarado L."/>
            <person name="Arachchi H.M."/>
            <person name="Berlin A.M."/>
            <person name="Chapman S.B."/>
            <person name="Gainer-Dewar J."/>
            <person name="Goldberg J."/>
            <person name="Griggs A."/>
            <person name="Gujja S."/>
            <person name="Hansen M."/>
            <person name="Howarth C."/>
            <person name="Imamovic A."/>
            <person name="Ireland A."/>
            <person name="Larimer J."/>
            <person name="McCowan C."/>
            <person name="Murphy C."/>
            <person name="Pearson M."/>
            <person name="Poon T.W."/>
            <person name="Priest M."/>
            <person name="Roberts A."/>
            <person name="Saif S."/>
            <person name="Shea T."/>
            <person name="Sisk P."/>
            <person name="Sykes S."/>
            <person name="Wortman J."/>
            <person name="Nusbaum C."/>
            <person name="Birren B."/>
        </authorList>
    </citation>
    <scope>NUCLEOTIDE SEQUENCE [LARGE SCALE GENOMIC DNA]</scope>
    <source>
        <strain evidence="2">MINIMUS1</strain>
    </source>
</reference>
<protein>
    <submittedName>
        <fullName evidence="1">Uncharacterized protein</fullName>
    </submittedName>
</protein>
<sequence>MYKLLRFHPKLWASLGAFAVTRNR</sequence>
<accession>A0A182WN08</accession>
<reference evidence="1" key="2">
    <citation type="submission" date="2020-05" db="UniProtKB">
        <authorList>
            <consortium name="EnsemblMetazoa"/>
        </authorList>
    </citation>
    <scope>IDENTIFICATION</scope>
    <source>
        <strain evidence="1">MINIMUS1</strain>
    </source>
</reference>
<dbReference type="EnsemblMetazoa" id="AMIN014115-RA">
    <property type="protein sequence ID" value="AMIN014115-PA"/>
    <property type="gene ID" value="AMIN014115"/>
</dbReference>
<evidence type="ECO:0000313" key="1">
    <source>
        <dbReference type="EnsemblMetazoa" id="AMIN014115-PA"/>
    </source>
</evidence>